<dbReference type="GO" id="GO:0005634">
    <property type="term" value="C:nucleus"/>
    <property type="evidence" value="ECO:0007669"/>
    <property type="project" value="TreeGrafter"/>
</dbReference>
<dbReference type="GO" id="GO:0004674">
    <property type="term" value="F:protein serine/threonine kinase activity"/>
    <property type="evidence" value="ECO:0007669"/>
    <property type="project" value="TreeGrafter"/>
</dbReference>
<dbReference type="GO" id="GO:0005524">
    <property type="term" value="F:ATP binding"/>
    <property type="evidence" value="ECO:0007669"/>
    <property type="project" value="InterPro"/>
</dbReference>
<dbReference type="PANTHER" id="PTHR44167:SF24">
    <property type="entry name" value="SERINE_THREONINE-PROTEIN KINASE CHK2"/>
    <property type="match status" value="1"/>
</dbReference>
<protein>
    <recommendedName>
        <fullName evidence="1">Protein kinase domain-containing protein</fullName>
    </recommendedName>
</protein>
<dbReference type="Pfam" id="PF00069">
    <property type="entry name" value="Pkinase"/>
    <property type="match status" value="1"/>
</dbReference>
<dbReference type="AlphaFoldDB" id="A0A7S4HQX8"/>
<dbReference type="PROSITE" id="PS00108">
    <property type="entry name" value="PROTEIN_KINASE_ST"/>
    <property type="match status" value="1"/>
</dbReference>
<accession>A0A7S4HQX8</accession>
<name>A0A7S4HQX8_9EUKA</name>
<dbReference type="PROSITE" id="PS50011">
    <property type="entry name" value="PROTEIN_KINASE_DOM"/>
    <property type="match status" value="1"/>
</dbReference>
<gene>
    <name evidence="2" type="ORF">VSP0166_LOCUS3553</name>
</gene>
<sequence length="280" mass="31578">MTCDYEFGEFTFQSQPLCEGGSQAKIYTGKDLQTGKPVAVKVFNRIHNAAFRREIAAMKRLKGKGNICEAVGASISPYSSAIAMPIYDCDLFQYAFEDNNKLRVNEVRRVFKQICVGVFNMHSAGVAHMDLKPENILFKRESKSVAICDFGFSCITEDKQKKIRVPFTSCGTVEYQAPEVTKSYTLNPFPADIYSLGCILYVLLVGCFPAFREYDGELYIPSSMDLPRNSADFLLQTLAYDPAARPTIQQALEHPFLQDSQPLGAFARFWKRSFDKIKKI</sequence>
<dbReference type="Gene3D" id="1.10.510.10">
    <property type="entry name" value="Transferase(Phosphotransferase) domain 1"/>
    <property type="match status" value="1"/>
</dbReference>
<dbReference type="InterPro" id="IPR000719">
    <property type="entry name" value="Prot_kinase_dom"/>
</dbReference>
<dbReference type="InterPro" id="IPR008271">
    <property type="entry name" value="Ser/Thr_kinase_AS"/>
</dbReference>
<dbReference type="PANTHER" id="PTHR44167">
    <property type="entry name" value="OVARIAN-SPECIFIC SERINE/THREONINE-PROTEIN KINASE LOK-RELATED"/>
    <property type="match status" value="1"/>
</dbReference>
<evidence type="ECO:0000259" key="1">
    <source>
        <dbReference type="PROSITE" id="PS50011"/>
    </source>
</evidence>
<dbReference type="SUPFAM" id="SSF56112">
    <property type="entry name" value="Protein kinase-like (PK-like)"/>
    <property type="match status" value="1"/>
</dbReference>
<proteinExistence type="predicted"/>
<dbReference type="EMBL" id="HBKP01004932">
    <property type="protein sequence ID" value="CAE2206626.1"/>
    <property type="molecule type" value="Transcribed_RNA"/>
</dbReference>
<dbReference type="GO" id="GO:0005737">
    <property type="term" value="C:cytoplasm"/>
    <property type="evidence" value="ECO:0007669"/>
    <property type="project" value="TreeGrafter"/>
</dbReference>
<feature type="domain" description="Protein kinase" evidence="1">
    <location>
        <begin position="12"/>
        <end position="257"/>
    </location>
</feature>
<organism evidence="2">
    <name type="scientific">Vannella robusta</name>
    <dbReference type="NCBI Taxonomy" id="1487602"/>
    <lineage>
        <taxon>Eukaryota</taxon>
        <taxon>Amoebozoa</taxon>
        <taxon>Discosea</taxon>
        <taxon>Flabellinia</taxon>
        <taxon>Vannellidae</taxon>
        <taxon>Vannella</taxon>
    </lineage>
</organism>
<dbReference type="SMART" id="SM00220">
    <property type="entry name" value="S_TKc"/>
    <property type="match status" value="1"/>
</dbReference>
<dbReference type="InterPro" id="IPR011009">
    <property type="entry name" value="Kinase-like_dom_sf"/>
</dbReference>
<evidence type="ECO:0000313" key="2">
    <source>
        <dbReference type="EMBL" id="CAE2206626.1"/>
    </source>
</evidence>
<dbReference type="GO" id="GO:0044773">
    <property type="term" value="P:mitotic DNA damage checkpoint signaling"/>
    <property type="evidence" value="ECO:0007669"/>
    <property type="project" value="TreeGrafter"/>
</dbReference>
<reference evidence="2" key="1">
    <citation type="submission" date="2021-01" db="EMBL/GenBank/DDBJ databases">
        <authorList>
            <person name="Corre E."/>
            <person name="Pelletier E."/>
            <person name="Niang G."/>
            <person name="Scheremetjew M."/>
            <person name="Finn R."/>
            <person name="Kale V."/>
            <person name="Holt S."/>
            <person name="Cochrane G."/>
            <person name="Meng A."/>
            <person name="Brown T."/>
            <person name="Cohen L."/>
        </authorList>
    </citation>
    <scope>NUCLEOTIDE SEQUENCE</scope>
    <source>
        <strain evidence="2">DIVA3 518/3/11/1/6</strain>
    </source>
</reference>